<evidence type="ECO:0000313" key="1">
    <source>
        <dbReference type="EMBL" id="GKV42867.1"/>
    </source>
</evidence>
<dbReference type="Proteomes" id="UP001054252">
    <property type="component" value="Unassembled WGS sequence"/>
</dbReference>
<evidence type="ECO:0000313" key="2">
    <source>
        <dbReference type="Proteomes" id="UP001054252"/>
    </source>
</evidence>
<keyword evidence="2" id="KW-1185">Reference proteome</keyword>
<proteinExistence type="predicted"/>
<protein>
    <submittedName>
        <fullName evidence="1">Uncharacterized protein</fullName>
    </submittedName>
</protein>
<organism evidence="1 2">
    <name type="scientific">Rubroshorea leprosula</name>
    <dbReference type="NCBI Taxonomy" id="152421"/>
    <lineage>
        <taxon>Eukaryota</taxon>
        <taxon>Viridiplantae</taxon>
        <taxon>Streptophyta</taxon>
        <taxon>Embryophyta</taxon>
        <taxon>Tracheophyta</taxon>
        <taxon>Spermatophyta</taxon>
        <taxon>Magnoliopsida</taxon>
        <taxon>eudicotyledons</taxon>
        <taxon>Gunneridae</taxon>
        <taxon>Pentapetalae</taxon>
        <taxon>rosids</taxon>
        <taxon>malvids</taxon>
        <taxon>Malvales</taxon>
        <taxon>Dipterocarpaceae</taxon>
        <taxon>Rubroshorea</taxon>
    </lineage>
</organism>
<sequence length="274" mass="29598">MSEENAATNPEKSAVDEKVDKLEPTMQTMATTLQTISLTLSTLTTSSIPSSASLVPTTLAPLVPIPSSTITSSNHAKDPMVTQLQFPHIYENQPLMGESSLHAPQISSLPFEASYPPLEMNKPTMPTTTLLTLNIPPSIGQVPTIQPTPSVEILRPALKDGKSRKVDHKLQQLEEALKAMQGPQAYGSIDLDDLCYYPGIQTNFKFKQPNFDKYDGSGCPDSPLLLLLPYTEQGQPPTTHPPLKSRKSRICSAPSFLSSAALACGCDFFGSNSP</sequence>
<reference evidence="1 2" key="1">
    <citation type="journal article" date="2021" name="Commun. Biol.">
        <title>The genome of Shorea leprosula (Dipterocarpaceae) highlights the ecological relevance of drought in aseasonal tropical rainforests.</title>
        <authorList>
            <person name="Ng K.K.S."/>
            <person name="Kobayashi M.J."/>
            <person name="Fawcett J.A."/>
            <person name="Hatakeyama M."/>
            <person name="Paape T."/>
            <person name="Ng C.H."/>
            <person name="Ang C.C."/>
            <person name="Tnah L.H."/>
            <person name="Lee C.T."/>
            <person name="Nishiyama T."/>
            <person name="Sese J."/>
            <person name="O'Brien M.J."/>
            <person name="Copetti D."/>
            <person name="Mohd Noor M.I."/>
            <person name="Ong R.C."/>
            <person name="Putra M."/>
            <person name="Sireger I.Z."/>
            <person name="Indrioko S."/>
            <person name="Kosugi Y."/>
            <person name="Izuno A."/>
            <person name="Isagi Y."/>
            <person name="Lee S.L."/>
            <person name="Shimizu K.K."/>
        </authorList>
    </citation>
    <scope>NUCLEOTIDE SEQUENCE [LARGE SCALE GENOMIC DNA]</scope>
    <source>
        <strain evidence="1">214</strain>
    </source>
</reference>
<gene>
    <name evidence="1" type="ORF">SLEP1_g50230</name>
</gene>
<comment type="caution">
    <text evidence="1">The sequence shown here is derived from an EMBL/GenBank/DDBJ whole genome shotgun (WGS) entry which is preliminary data.</text>
</comment>
<accession>A0AAV5M2P6</accession>
<name>A0AAV5M2P6_9ROSI</name>
<dbReference type="EMBL" id="BPVZ01000162">
    <property type="protein sequence ID" value="GKV42867.1"/>
    <property type="molecule type" value="Genomic_DNA"/>
</dbReference>
<dbReference type="AlphaFoldDB" id="A0AAV5M2P6"/>